<name>A0ACC1RTA9_9HYPO</name>
<evidence type="ECO:0000313" key="2">
    <source>
        <dbReference type="Proteomes" id="UP001148629"/>
    </source>
</evidence>
<keyword evidence="2" id="KW-1185">Reference proteome</keyword>
<dbReference type="EMBL" id="JANRMS010001943">
    <property type="protein sequence ID" value="KAJ3525227.1"/>
    <property type="molecule type" value="Genomic_DNA"/>
</dbReference>
<sequence>MLAAESPRLYALLSGCKAQQATGPIFDVSDELVLQNFRSVLRKGRDDDALLSAIMVTFAFAVTSGSIGREFLGYQSEALSSIRRRISSPTMVPSESTLGAILLLAGIEARLGMPRQVQFHMGAIQRLLDVCRSKGVYLSDSIKRAIFWQDLNSSVMSGSSRVVDHTTFSELLWTRDPFSPTFFILPPGFEPHAHLLGNDFVEVLKDVYALQCIRDSEFFGVEDAIEMAHVDNHQASIQSRLVSLPNRSSISKCCHLAAYLCASMLRCKVWRDSIIPSHLSLQLLFELHQANDDPVWNEQPRLLAWLLHIGGAFAPMGSVRSDYTALLHLNRKTRLGGLYTSWLELVEILKQFIWSEKAFAAQVKAFWDESSAYVGQIKID</sequence>
<protein>
    <submittedName>
        <fullName evidence="1">Uncharacterized protein</fullName>
    </submittedName>
</protein>
<evidence type="ECO:0000313" key="1">
    <source>
        <dbReference type="EMBL" id="KAJ3525227.1"/>
    </source>
</evidence>
<dbReference type="Proteomes" id="UP001148629">
    <property type="component" value="Unassembled WGS sequence"/>
</dbReference>
<comment type="caution">
    <text evidence="1">The sequence shown here is derived from an EMBL/GenBank/DDBJ whole genome shotgun (WGS) entry which is preliminary data.</text>
</comment>
<gene>
    <name evidence="1" type="ORF">NM208_g11729</name>
</gene>
<organism evidence="1 2">
    <name type="scientific">Fusarium decemcellulare</name>
    <dbReference type="NCBI Taxonomy" id="57161"/>
    <lineage>
        <taxon>Eukaryota</taxon>
        <taxon>Fungi</taxon>
        <taxon>Dikarya</taxon>
        <taxon>Ascomycota</taxon>
        <taxon>Pezizomycotina</taxon>
        <taxon>Sordariomycetes</taxon>
        <taxon>Hypocreomycetidae</taxon>
        <taxon>Hypocreales</taxon>
        <taxon>Nectriaceae</taxon>
        <taxon>Fusarium</taxon>
        <taxon>Fusarium decemcellulare species complex</taxon>
    </lineage>
</organism>
<accession>A0ACC1RTA9</accession>
<proteinExistence type="predicted"/>
<reference evidence="1" key="1">
    <citation type="submission" date="2022-08" db="EMBL/GenBank/DDBJ databases">
        <title>Genome Sequence of Fusarium decemcellulare.</title>
        <authorList>
            <person name="Buettner E."/>
        </authorList>
    </citation>
    <scope>NUCLEOTIDE SEQUENCE</scope>
    <source>
        <strain evidence="1">Babe19</strain>
    </source>
</reference>